<evidence type="ECO:0000313" key="7">
    <source>
        <dbReference type="EMBL" id="QGY45635.1"/>
    </source>
</evidence>
<proteinExistence type="predicted"/>
<dbReference type="InterPro" id="IPR036188">
    <property type="entry name" value="FAD/NAD-bd_sf"/>
</dbReference>
<sequence length="593" mass="67202">MKNICAILFIFVSNLVVAQTASVLVETESFDEKGGWVVDQQFIPSMGSPYLLAHGMGEPVENAKTTVTFPERGRYWFWVRTKDWVPSRPETPGTFKIIFDEKEYAETFGVNEGWQWIRAGKVRVGRSNLLQIELKDETGFEGRCDAIYFSKDKDDFPPVELEEMTTWRKEKLGIPPPESAGDFDLVVVGGGLAGCGAAVAAARHGLKVALINDRPVLGGNASKEIRVHTEGLEFYTIVQELSTQHYPNGDAGAIAATDTIEMVVRAEKNISVFPNTRAYTVHKEGNKITCVDCFNTHTHKETRFEAPLFVDATGDGWIGYWAGAEVRTGRESRDEFGESLAPEKGDGMTMGNSILWNSVEIETEKPKFNPENKLSVGWQEVPWAMEVAKDYKATRGEWFWEYGLLMNTIYDAEEIRDHIFRAIYGNWYNVKQDPENANLRLKWIAYVAGKRESRRIMGDYILKESDVVNRPDFEDGFVEEVRAIDIHYPRGGKYDFLTEAQFTKIEQYKIPYRCLYSKDIDNLFMAGRCFSATHVGLGSPRVMHTTTQMGVVVGYAAAVCKENNCSPRDVYKYHLDTMRERLDKIKSGAEFEH</sequence>
<dbReference type="Proteomes" id="UP000428260">
    <property type="component" value="Chromosome"/>
</dbReference>
<keyword evidence="1" id="KW-0004">4Fe-4S</keyword>
<dbReference type="GO" id="GO:0051539">
    <property type="term" value="F:4 iron, 4 sulfur cluster binding"/>
    <property type="evidence" value="ECO:0007669"/>
    <property type="project" value="UniProtKB-KW"/>
</dbReference>
<dbReference type="EMBL" id="CP046401">
    <property type="protein sequence ID" value="QGY45635.1"/>
    <property type="molecule type" value="Genomic_DNA"/>
</dbReference>
<evidence type="ECO:0000313" key="8">
    <source>
        <dbReference type="Proteomes" id="UP000428260"/>
    </source>
</evidence>
<organism evidence="7 8">
    <name type="scientific">Maribellus comscasis</name>
    <dbReference type="NCBI Taxonomy" id="2681766"/>
    <lineage>
        <taxon>Bacteria</taxon>
        <taxon>Pseudomonadati</taxon>
        <taxon>Bacteroidota</taxon>
        <taxon>Bacteroidia</taxon>
        <taxon>Marinilabiliales</taxon>
        <taxon>Prolixibacteraceae</taxon>
        <taxon>Maribellus</taxon>
    </lineage>
</organism>
<dbReference type="KEGG" id="mcos:GM418_18740"/>
<evidence type="ECO:0000256" key="3">
    <source>
        <dbReference type="ARBA" id="ARBA00023002"/>
    </source>
</evidence>
<evidence type="ECO:0000256" key="1">
    <source>
        <dbReference type="ARBA" id="ARBA00022485"/>
    </source>
</evidence>
<dbReference type="SUPFAM" id="SSF51905">
    <property type="entry name" value="FAD/NAD(P)-binding domain"/>
    <property type="match status" value="1"/>
</dbReference>
<dbReference type="GO" id="GO:0016491">
    <property type="term" value="F:oxidoreductase activity"/>
    <property type="evidence" value="ECO:0007669"/>
    <property type="project" value="UniProtKB-KW"/>
</dbReference>
<dbReference type="GO" id="GO:0046872">
    <property type="term" value="F:metal ion binding"/>
    <property type="evidence" value="ECO:0007669"/>
    <property type="project" value="UniProtKB-KW"/>
</dbReference>
<keyword evidence="2" id="KW-0479">Metal-binding</keyword>
<name>A0A6I6JRJ6_9BACT</name>
<keyword evidence="4" id="KW-0408">Iron</keyword>
<evidence type="ECO:0000256" key="5">
    <source>
        <dbReference type="ARBA" id="ARBA00023014"/>
    </source>
</evidence>
<dbReference type="InterPro" id="IPR039650">
    <property type="entry name" value="HdrA-like"/>
</dbReference>
<accession>A0A6I6JRJ6</accession>
<feature type="signal peptide" evidence="6">
    <location>
        <begin position="1"/>
        <end position="18"/>
    </location>
</feature>
<dbReference type="Gene3D" id="3.50.50.60">
    <property type="entry name" value="FAD/NAD(P)-binding domain"/>
    <property type="match status" value="1"/>
</dbReference>
<dbReference type="PANTHER" id="PTHR43498">
    <property type="entry name" value="FERREDOXIN:COB-COM HETERODISULFIDE REDUCTASE SUBUNIT A"/>
    <property type="match status" value="1"/>
</dbReference>
<evidence type="ECO:0000256" key="4">
    <source>
        <dbReference type="ARBA" id="ARBA00023004"/>
    </source>
</evidence>
<dbReference type="Pfam" id="PF12831">
    <property type="entry name" value="FAD_oxidored"/>
    <property type="match status" value="1"/>
</dbReference>
<dbReference type="AlphaFoldDB" id="A0A6I6JRJ6"/>
<keyword evidence="3" id="KW-0560">Oxidoreductase</keyword>
<gene>
    <name evidence="7" type="ORF">GM418_18740</name>
</gene>
<feature type="chain" id="PRO_5026285464" evidence="6">
    <location>
        <begin position="19"/>
        <end position="593"/>
    </location>
</feature>
<evidence type="ECO:0000256" key="6">
    <source>
        <dbReference type="SAM" id="SignalP"/>
    </source>
</evidence>
<keyword evidence="6" id="KW-0732">Signal</keyword>
<protein>
    <submittedName>
        <fullName evidence="7">FAD-dependent oxidoreductase</fullName>
    </submittedName>
</protein>
<evidence type="ECO:0000256" key="2">
    <source>
        <dbReference type="ARBA" id="ARBA00022723"/>
    </source>
</evidence>
<keyword evidence="8" id="KW-1185">Reference proteome</keyword>
<keyword evidence="5" id="KW-0411">Iron-sulfur</keyword>
<dbReference type="RefSeq" id="WP_158868778.1">
    <property type="nucleotide sequence ID" value="NZ_CP046401.1"/>
</dbReference>
<reference evidence="7 8" key="1">
    <citation type="submission" date="2019-11" db="EMBL/GenBank/DDBJ databases">
        <authorList>
            <person name="Zheng R.K."/>
            <person name="Sun C.M."/>
        </authorList>
    </citation>
    <scope>NUCLEOTIDE SEQUENCE [LARGE SCALE GENOMIC DNA]</scope>
    <source>
        <strain evidence="7 8">WC007</strain>
    </source>
</reference>
<dbReference type="PANTHER" id="PTHR43498:SF1">
    <property type="entry name" value="COB--COM HETERODISULFIDE REDUCTASE IRON-SULFUR SUBUNIT A"/>
    <property type="match status" value="1"/>
</dbReference>